<keyword evidence="2" id="KW-1185">Reference proteome</keyword>
<evidence type="ECO:0000313" key="1">
    <source>
        <dbReference type="EMBL" id="VDN49202.1"/>
    </source>
</evidence>
<proteinExistence type="predicted"/>
<dbReference type="AlphaFoldDB" id="A0A3P7S3L7"/>
<accession>A0A3P7S3L7</accession>
<dbReference type="Proteomes" id="UP000279029">
    <property type="component" value="Chromosome"/>
</dbReference>
<reference evidence="1 2" key="1">
    <citation type="submission" date="2018-09" db="EMBL/GenBank/DDBJ databases">
        <authorList>
            <person name="Postec A."/>
        </authorList>
    </citation>
    <scope>NUCLEOTIDE SEQUENCE [LARGE SCALE GENOMIC DNA]</scope>
    <source>
        <strain evidence="1">70B-A</strain>
    </source>
</reference>
<evidence type="ECO:0000313" key="2">
    <source>
        <dbReference type="Proteomes" id="UP000279029"/>
    </source>
</evidence>
<name>A0A3P7S3L7_9FIRM</name>
<dbReference type="RefSeq" id="WP_125138210.1">
    <property type="nucleotide sequence ID" value="NZ_LR130778.1"/>
</dbReference>
<organism evidence="1 2">
    <name type="scientific">Petrocella atlantisensis</name>
    <dbReference type="NCBI Taxonomy" id="2173034"/>
    <lineage>
        <taxon>Bacteria</taxon>
        <taxon>Bacillati</taxon>
        <taxon>Bacillota</taxon>
        <taxon>Clostridia</taxon>
        <taxon>Lachnospirales</taxon>
        <taxon>Vallitaleaceae</taxon>
        <taxon>Petrocella</taxon>
    </lineage>
</organism>
<gene>
    <name evidence="1" type="ORF">PATL70BA_3277</name>
</gene>
<dbReference type="PROSITE" id="PS51257">
    <property type="entry name" value="PROKAR_LIPOPROTEIN"/>
    <property type="match status" value="1"/>
</dbReference>
<dbReference type="KEGG" id="cbar:PATL70BA_3277"/>
<protein>
    <recommendedName>
        <fullName evidence="3">Lipoprotein</fullName>
    </recommendedName>
</protein>
<dbReference type="EMBL" id="LR130778">
    <property type="protein sequence ID" value="VDN49202.1"/>
    <property type="molecule type" value="Genomic_DNA"/>
</dbReference>
<evidence type="ECO:0008006" key="3">
    <source>
        <dbReference type="Google" id="ProtNLM"/>
    </source>
</evidence>
<sequence length="236" mass="27274">MKKQIIIGLIFLLVLVGTGCKQSVTGDIYTETDVTISSDTNVETNDLQEPSLVDENAQMDEATPDIGPITPESVNDQEVKDQLLSFLETFHYNIFFSQRDMTDGITESDRTKFAISYIYQNEYQELKFDTTNFILYVPKERVEEISQKFFGETVSNHGSFEEEKIVYEDGFYLMPAMDTEWNEKPQIYSVEIDEDNSYRVTISLYNSDLQPTRAYRTVVAVENNRYILKAYSLIKN</sequence>